<dbReference type="EMBL" id="JBHSGO010000019">
    <property type="protein sequence ID" value="MFC4665227.1"/>
    <property type="molecule type" value="Genomic_DNA"/>
</dbReference>
<sequence>MSHIYNITFAMPNSALVSVVSHFRKELLPKLHDQLNVEFELFRLVEPIADDALSSLCLQIRVAGKEDRDRLISDAVYTECMKDLHDKFGDLVLSFDSFLSPIGGCNEK</sequence>
<protein>
    <submittedName>
        <fullName evidence="1">Uncharacterized protein</fullName>
    </submittedName>
</protein>
<proteinExistence type="predicted"/>
<dbReference type="Proteomes" id="UP001596020">
    <property type="component" value="Unassembled WGS sequence"/>
</dbReference>
<reference evidence="2" key="1">
    <citation type="journal article" date="2019" name="Int. J. Syst. Evol. Microbiol.">
        <title>The Global Catalogue of Microorganisms (GCM) 10K type strain sequencing project: providing services to taxonomists for standard genome sequencing and annotation.</title>
        <authorList>
            <consortium name="The Broad Institute Genomics Platform"/>
            <consortium name="The Broad Institute Genome Sequencing Center for Infectious Disease"/>
            <person name="Wu L."/>
            <person name="Ma J."/>
        </authorList>
    </citation>
    <scope>NUCLEOTIDE SEQUENCE [LARGE SCALE GENOMIC DNA]</scope>
    <source>
        <strain evidence="2">CGMCC 4.7357</strain>
    </source>
</reference>
<evidence type="ECO:0000313" key="1">
    <source>
        <dbReference type="EMBL" id="MFC4665227.1"/>
    </source>
</evidence>
<accession>A0ABV9K5E3</accession>
<gene>
    <name evidence="1" type="ORF">ACFO3G_01095</name>
</gene>
<keyword evidence="2" id="KW-1185">Reference proteome</keyword>
<name>A0ABV9K5E3_9PORP</name>
<comment type="caution">
    <text evidence="1">The sequence shown here is derived from an EMBL/GenBank/DDBJ whole genome shotgun (WGS) entry which is preliminary data.</text>
</comment>
<evidence type="ECO:0000313" key="2">
    <source>
        <dbReference type="Proteomes" id="UP001596020"/>
    </source>
</evidence>
<organism evidence="1 2">
    <name type="scientific">Falsiporphyromonas endometrii</name>
    <dbReference type="NCBI Taxonomy" id="1387297"/>
    <lineage>
        <taxon>Bacteria</taxon>
        <taxon>Pseudomonadati</taxon>
        <taxon>Bacteroidota</taxon>
        <taxon>Bacteroidia</taxon>
        <taxon>Bacteroidales</taxon>
        <taxon>Porphyromonadaceae</taxon>
        <taxon>Falsiporphyromonas</taxon>
    </lineage>
</organism>
<dbReference type="RefSeq" id="WP_380077176.1">
    <property type="nucleotide sequence ID" value="NZ_JBHSGO010000019.1"/>
</dbReference>